<keyword evidence="2" id="KW-1185">Reference proteome</keyword>
<dbReference type="Proteomes" id="UP001162992">
    <property type="component" value="Chromosome 20"/>
</dbReference>
<accession>A0ACC2ARG3</accession>
<dbReference type="EMBL" id="CM055111">
    <property type="protein sequence ID" value="KAJ7520055.1"/>
    <property type="molecule type" value="Genomic_DNA"/>
</dbReference>
<organism evidence="1 2">
    <name type="scientific">Diphasiastrum complanatum</name>
    <name type="common">Issler's clubmoss</name>
    <name type="synonym">Lycopodium complanatum</name>
    <dbReference type="NCBI Taxonomy" id="34168"/>
    <lineage>
        <taxon>Eukaryota</taxon>
        <taxon>Viridiplantae</taxon>
        <taxon>Streptophyta</taxon>
        <taxon>Embryophyta</taxon>
        <taxon>Tracheophyta</taxon>
        <taxon>Lycopodiopsida</taxon>
        <taxon>Lycopodiales</taxon>
        <taxon>Lycopodiaceae</taxon>
        <taxon>Lycopodioideae</taxon>
        <taxon>Diphasiastrum</taxon>
    </lineage>
</organism>
<comment type="caution">
    <text evidence="1">The sequence shown here is derived from an EMBL/GenBank/DDBJ whole genome shotgun (WGS) entry which is preliminary data.</text>
</comment>
<protein>
    <submittedName>
        <fullName evidence="1">Uncharacterized protein</fullName>
    </submittedName>
</protein>
<name>A0ACC2ARG3_DIPCM</name>
<evidence type="ECO:0000313" key="1">
    <source>
        <dbReference type="EMBL" id="KAJ7520055.1"/>
    </source>
</evidence>
<gene>
    <name evidence="1" type="ORF">O6H91_20G065100</name>
</gene>
<sequence length="364" mass="42321">MSVFVSGHSRVPPGFRFHPTDEELVGYYLQKKVTSRKIDLDVIRDIDLYKLEPWDLHERCKIGSAEQSEWYFFSHKDKKYPTGTRTNRATAAGFWKATGRDKAIHTNFKLIGMRKTLVFYKGRAPNGEKSDWIMHEYRLEEENSNSTSGNEDGWVVCRVFRKRTSQKAYQRESAACFYEEQNSLISDLDSPNKLINREMASYHQQFACKQEIQIDDFNTYHDPFSQMPQLESPKIGYHAPFSCTMKGLISGEVMRQENHPPRFSLECDIRNTERILSQEKKLALQHFNNEPVTDWRMVDRLAAAQLSQENAMKDHTRYNSGASTNSDAVLKDHDVALLLRLSKEHQPPQQFNATYEGDLWSFGR</sequence>
<reference evidence="2" key="1">
    <citation type="journal article" date="2024" name="Proc. Natl. Acad. Sci. U.S.A.">
        <title>Extraordinary preservation of gene collinearity over three hundred million years revealed in homosporous lycophytes.</title>
        <authorList>
            <person name="Li C."/>
            <person name="Wickell D."/>
            <person name="Kuo L.Y."/>
            <person name="Chen X."/>
            <person name="Nie B."/>
            <person name="Liao X."/>
            <person name="Peng D."/>
            <person name="Ji J."/>
            <person name="Jenkins J."/>
            <person name="Williams M."/>
            <person name="Shu S."/>
            <person name="Plott C."/>
            <person name="Barry K."/>
            <person name="Rajasekar S."/>
            <person name="Grimwood J."/>
            <person name="Han X."/>
            <person name="Sun S."/>
            <person name="Hou Z."/>
            <person name="He W."/>
            <person name="Dai G."/>
            <person name="Sun C."/>
            <person name="Schmutz J."/>
            <person name="Leebens-Mack J.H."/>
            <person name="Li F.W."/>
            <person name="Wang L."/>
        </authorList>
    </citation>
    <scope>NUCLEOTIDE SEQUENCE [LARGE SCALE GENOMIC DNA]</scope>
    <source>
        <strain evidence="2">cv. PW_Plant_1</strain>
    </source>
</reference>
<proteinExistence type="predicted"/>
<evidence type="ECO:0000313" key="2">
    <source>
        <dbReference type="Proteomes" id="UP001162992"/>
    </source>
</evidence>